<dbReference type="Proteomes" id="UP000323242">
    <property type="component" value="Unassembled WGS sequence"/>
</dbReference>
<feature type="region of interest" description="Disordered" evidence="1">
    <location>
        <begin position="309"/>
        <end position="329"/>
    </location>
</feature>
<feature type="compositionally biased region" description="Polar residues" evidence="1">
    <location>
        <begin position="315"/>
        <end position="324"/>
    </location>
</feature>
<protein>
    <submittedName>
        <fullName evidence="3">Peptidoglycan-binding protein</fullName>
    </submittedName>
</protein>
<feature type="region of interest" description="Disordered" evidence="1">
    <location>
        <begin position="195"/>
        <end position="229"/>
    </location>
</feature>
<gene>
    <name evidence="3" type="ORF">FY004_09850</name>
</gene>
<dbReference type="PANTHER" id="PTHR30469">
    <property type="entry name" value="MULTIDRUG RESISTANCE PROTEIN MDTA"/>
    <property type="match status" value="1"/>
</dbReference>
<evidence type="ECO:0000259" key="2">
    <source>
        <dbReference type="Pfam" id="PF01471"/>
    </source>
</evidence>
<dbReference type="GO" id="GO:0015562">
    <property type="term" value="F:efflux transmembrane transporter activity"/>
    <property type="evidence" value="ECO:0007669"/>
    <property type="project" value="TreeGrafter"/>
</dbReference>
<comment type="caution">
    <text evidence="3">The sequence shown here is derived from an EMBL/GenBank/DDBJ whole genome shotgun (WGS) entry which is preliminary data.</text>
</comment>
<evidence type="ECO:0000313" key="3">
    <source>
        <dbReference type="EMBL" id="TYR64709.1"/>
    </source>
</evidence>
<dbReference type="Gene3D" id="1.10.101.10">
    <property type="entry name" value="PGBD-like superfamily/PGBD"/>
    <property type="match status" value="1"/>
</dbReference>
<accession>A0A5D4JK77</accession>
<reference evidence="3 4" key="1">
    <citation type="submission" date="2019-08" db="EMBL/GenBank/DDBJ databases">
        <title>Draft genome for granaticin producer strain Streptomyces parvus C05.</title>
        <authorList>
            <person name="Gonzalez-Pimentel J.L."/>
        </authorList>
    </citation>
    <scope>NUCLEOTIDE SEQUENCE [LARGE SCALE GENOMIC DNA]</scope>
    <source>
        <strain evidence="3 4">C05</strain>
    </source>
</reference>
<dbReference type="InterPro" id="IPR002477">
    <property type="entry name" value="Peptidoglycan-bd-like"/>
</dbReference>
<dbReference type="InterPro" id="IPR036366">
    <property type="entry name" value="PGBDSf"/>
</dbReference>
<dbReference type="EMBL" id="VSZQ01000040">
    <property type="protein sequence ID" value="TYR64709.1"/>
    <property type="molecule type" value="Genomic_DNA"/>
</dbReference>
<name>A0A5D4JK77_9ACTN</name>
<proteinExistence type="predicted"/>
<dbReference type="SUPFAM" id="SSF47090">
    <property type="entry name" value="PGBD-like"/>
    <property type="match status" value="1"/>
</dbReference>
<sequence length="432" mass="44155">MADTDMGERTGARRQRSGLQRRRRALILVLLGSVVLTGAGVITASVIKSPAQAAADTRPPPATVLTAAVEKKILSETVITRGKVATSQQISVSGEGAGGKDAGRSVVTKVFVKAGKPLRSGQALLEVSGRPIFVLKGDIPAYRDLGPGSTGEDVSQLRQALRELGYASDVDPAGTFGPGTERAVTLFYQARGYEPGTERRAPDAGPGNASADGQSTGDAPEEPSEPASRVVVPVAEIAYVRAEPAFVESVSAQVGDQGSGELATVSAGDLIVNGSVDADVRKLMKPGQKVSIVSEVTGDKATGTVESVADKPTKQGKNAESTPQAGGDTYRVKVKPSRPLPTSLAGEDVRITVTAASSGKAVMAVPTSAISTGENGQATVMVRQGARERRVVVDTGMTADGYVEVTARDAKDLAVGDRVIVGVDASGAAGAG</sequence>
<keyword evidence="4" id="KW-1185">Reference proteome</keyword>
<dbReference type="AlphaFoldDB" id="A0A5D4JK77"/>
<dbReference type="Gene3D" id="2.40.420.20">
    <property type="match status" value="1"/>
</dbReference>
<dbReference type="InterPro" id="IPR036365">
    <property type="entry name" value="PGBD-like_sf"/>
</dbReference>
<dbReference type="PANTHER" id="PTHR30469:SF15">
    <property type="entry name" value="HLYD FAMILY OF SECRETION PROTEINS"/>
    <property type="match status" value="1"/>
</dbReference>
<evidence type="ECO:0000256" key="1">
    <source>
        <dbReference type="SAM" id="MobiDB-lite"/>
    </source>
</evidence>
<dbReference type="GO" id="GO:1990281">
    <property type="term" value="C:efflux pump complex"/>
    <property type="evidence" value="ECO:0007669"/>
    <property type="project" value="TreeGrafter"/>
</dbReference>
<dbReference type="Pfam" id="PF01471">
    <property type="entry name" value="PG_binding_1"/>
    <property type="match status" value="1"/>
</dbReference>
<dbReference type="RefSeq" id="WP_148902165.1">
    <property type="nucleotide sequence ID" value="NZ_VSZQ01000040.1"/>
</dbReference>
<organism evidence="3 4">
    <name type="scientific">Streptomyces parvus</name>
    <dbReference type="NCBI Taxonomy" id="66428"/>
    <lineage>
        <taxon>Bacteria</taxon>
        <taxon>Bacillati</taxon>
        <taxon>Actinomycetota</taxon>
        <taxon>Actinomycetes</taxon>
        <taxon>Kitasatosporales</taxon>
        <taxon>Streptomycetaceae</taxon>
        <taxon>Streptomyces</taxon>
    </lineage>
</organism>
<evidence type="ECO:0000313" key="4">
    <source>
        <dbReference type="Proteomes" id="UP000323242"/>
    </source>
</evidence>
<feature type="domain" description="Peptidoglycan binding-like" evidence="2">
    <location>
        <begin position="150"/>
        <end position="192"/>
    </location>
</feature>